<dbReference type="AlphaFoldDB" id="A0A9X3ZG92"/>
<accession>A0A9X3ZG92</accession>
<dbReference type="SUPFAM" id="SSF53474">
    <property type="entry name" value="alpha/beta-Hydrolases"/>
    <property type="match status" value="1"/>
</dbReference>
<sequence length="304" mass="33681">MAHEKVLRTPEERFADLPDYPFQPHYETVDGGEYGPLRMHYVDEGPKDGPVVLLLHGEPTWSFLYRKMIPPITAAGMRVVAPDFIGFGKSDKIAERGAYSYLAHVNWMKAFIDRLGLKAITYFGQDWGGLIGLRLVAEAPDLFARVMIGNTGLPTGDQDLGEAFKQWREYSQTTPTFNIGGIVSRGTARGMDEAVAAAYDAPYPSEEYKAGARAFPMLVPASPDDPATAAQRAAWESLRRFEKPFLTCFSDKDMIMRGGEKVFKKLIPGAAGENHFITENAGHFLQEDAGPLLAEKLVSFARKE</sequence>
<dbReference type="RefSeq" id="WP_267989764.1">
    <property type="nucleotide sequence ID" value="NZ_JAPJZI010000001.1"/>
</dbReference>
<evidence type="ECO:0000256" key="1">
    <source>
        <dbReference type="ARBA" id="ARBA00022801"/>
    </source>
</evidence>
<keyword evidence="1" id="KW-0378">Hydrolase</keyword>
<dbReference type="NCBIfam" id="NF002043">
    <property type="entry name" value="PRK00870.1"/>
    <property type="match status" value="1"/>
</dbReference>
<dbReference type="InterPro" id="IPR029058">
    <property type="entry name" value="AB_hydrolase_fold"/>
</dbReference>
<dbReference type="EMBL" id="JAPJZI010000001">
    <property type="protein sequence ID" value="MDA5398332.1"/>
    <property type="molecule type" value="Genomic_DNA"/>
</dbReference>
<evidence type="ECO:0000313" key="4">
    <source>
        <dbReference type="Proteomes" id="UP001151234"/>
    </source>
</evidence>
<protein>
    <submittedName>
        <fullName evidence="3">Haloalkane dehalogenase</fullName>
    </submittedName>
</protein>
<gene>
    <name evidence="3" type="ORF">OQ273_07065</name>
</gene>
<reference evidence="3" key="1">
    <citation type="submission" date="2022-11" db="EMBL/GenBank/DDBJ databases">
        <title>Draft genome sequence of Hoeflea poritis E7-10 and Hoeflea prorocentri PM5-8, separated from scleractinian coral Porites lutea and marine dinoflagellate.</title>
        <authorList>
            <person name="Zhang G."/>
            <person name="Wei Q."/>
            <person name="Cai L."/>
        </authorList>
    </citation>
    <scope>NUCLEOTIDE SEQUENCE</scope>
    <source>
        <strain evidence="3">PM5-8</strain>
    </source>
</reference>
<dbReference type="InterPro" id="IPR051340">
    <property type="entry name" value="Haloalkane_dehalogenase"/>
</dbReference>
<dbReference type="GO" id="GO:0004301">
    <property type="term" value="F:epoxide hydrolase activity"/>
    <property type="evidence" value="ECO:0007669"/>
    <property type="project" value="TreeGrafter"/>
</dbReference>
<comment type="caution">
    <text evidence="3">The sequence shown here is derived from an EMBL/GenBank/DDBJ whole genome shotgun (WGS) entry which is preliminary data.</text>
</comment>
<dbReference type="PRINTS" id="PR00412">
    <property type="entry name" value="EPOXHYDRLASE"/>
</dbReference>
<proteinExistence type="predicted"/>
<dbReference type="PANTHER" id="PTHR42977">
    <property type="entry name" value="HYDROLASE-RELATED"/>
    <property type="match status" value="1"/>
</dbReference>
<feature type="domain" description="AB hydrolase-1" evidence="2">
    <location>
        <begin position="50"/>
        <end position="288"/>
    </location>
</feature>
<name>A0A9X3ZG92_9HYPH</name>
<organism evidence="3 4">
    <name type="scientific">Hoeflea prorocentri</name>
    <dbReference type="NCBI Taxonomy" id="1922333"/>
    <lineage>
        <taxon>Bacteria</taxon>
        <taxon>Pseudomonadati</taxon>
        <taxon>Pseudomonadota</taxon>
        <taxon>Alphaproteobacteria</taxon>
        <taxon>Hyphomicrobiales</taxon>
        <taxon>Rhizobiaceae</taxon>
        <taxon>Hoeflea</taxon>
    </lineage>
</organism>
<dbReference type="InterPro" id="IPR000073">
    <property type="entry name" value="AB_hydrolase_1"/>
</dbReference>
<evidence type="ECO:0000313" key="3">
    <source>
        <dbReference type="EMBL" id="MDA5398332.1"/>
    </source>
</evidence>
<evidence type="ECO:0000259" key="2">
    <source>
        <dbReference type="Pfam" id="PF00561"/>
    </source>
</evidence>
<dbReference type="Pfam" id="PF00561">
    <property type="entry name" value="Abhydrolase_1"/>
    <property type="match status" value="1"/>
</dbReference>
<dbReference type="Proteomes" id="UP001151234">
    <property type="component" value="Unassembled WGS sequence"/>
</dbReference>
<dbReference type="PRINTS" id="PR00111">
    <property type="entry name" value="ABHYDROLASE"/>
</dbReference>
<dbReference type="Gene3D" id="3.40.50.1820">
    <property type="entry name" value="alpha/beta hydrolase"/>
    <property type="match status" value="1"/>
</dbReference>
<dbReference type="PANTHER" id="PTHR42977:SF3">
    <property type="entry name" value="AB HYDROLASE-1 DOMAIN-CONTAINING PROTEIN"/>
    <property type="match status" value="1"/>
</dbReference>
<dbReference type="InterPro" id="IPR000639">
    <property type="entry name" value="Epox_hydrolase-like"/>
</dbReference>
<keyword evidence="4" id="KW-1185">Reference proteome</keyword>